<name>A0A1X3FQK2_9BRAD</name>
<evidence type="ECO:0000313" key="2">
    <source>
        <dbReference type="EMBL" id="OSJ06084.1"/>
    </source>
</evidence>
<gene>
    <name evidence="2" type="ORF">BSZ18_23300</name>
</gene>
<dbReference type="Proteomes" id="UP000193553">
    <property type="component" value="Unassembled WGS sequence"/>
</dbReference>
<protein>
    <submittedName>
        <fullName evidence="2">Uncharacterized protein</fullName>
    </submittedName>
</protein>
<reference evidence="2 3" key="1">
    <citation type="submission" date="2017-03" db="EMBL/GenBank/DDBJ databases">
        <title>Whole genome sequences of fourteen strains of Bradyrhizobium canariense and one strain of Bradyrhizobium japonicum isolated from Lupinus (Papilionoideae: Genisteae) species in Algeria.</title>
        <authorList>
            <person name="Crovadore J."/>
            <person name="Chekireb D."/>
            <person name="Brachmann A."/>
            <person name="Chablais R."/>
            <person name="Cochard B."/>
            <person name="Lefort F."/>
        </authorList>
    </citation>
    <scope>NUCLEOTIDE SEQUENCE [LARGE SCALE GENOMIC DNA]</scope>
    <source>
        <strain evidence="2 3">UBMA195</strain>
    </source>
</reference>
<keyword evidence="1" id="KW-0472">Membrane</keyword>
<feature type="transmembrane region" description="Helical" evidence="1">
    <location>
        <begin position="249"/>
        <end position="267"/>
    </location>
</feature>
<evidence type="ECO:0000313" key="3">
    <source>
        <dbReference type="Proteomes" id="UP000193553"/>
    </source>
</evidence>
<dbReference type="OrthoDB" id="517560at2"/>
<feature type="transmembrane region" description="Helical" evidence="1">
    <location>
        <begin position="279"/>
        <end position="309"/>
    </location>
</feature>
<accession>A0A1X3FQK2</accession>
<keyword evidence="1" id="KW-0812">Transmembrane</keyword>
<evidence type="ECO:0000256" key="1">
    <source>
        <dbReference type="SAM" id="Phobius"/>
    </source>
</evidence>
<keyword evidence="1" id="KW-1133">Transmembrane helix</keyword>
<dbReference type="RefSeq" id="WP_085360231.1">
    <property type="nucleotide sequence ID" value="NZ_NAFD01000184.1"/>
</dbReference>
<dbReference type="AlphaFoldDB" id="A0A1X3FQK2"/>
<comment type="caution">
    <text evidence="2">The sequence shown here is derived from an EMBL/GenBank/DDBJ whole genome shotgun (WGS) entry which is preliminary data.</text>
</comment>
<feature type="transmembrane region" description="Helical" evidence="1">
    <location>
        <begin position="154"/>
        <end position="171"/>
    </location>
</feature>
<feature type="transmembrane region" description="Helical" evidence="1">
    <location>
        <begin position="321"/>
        <end position="343"/>
    </location>
</feature>
<feature type="transmembrane region" description="Helical" evidence="1">
    <location>
        <begin position="12"/>
        <end position="32"/>
    </location>
</feature>
<dbReference type="EMBL" id="NAFI01000180">
    <property type="protein sequence ID" value="OSJ06084.1"/>
    <property type="molecule type" value="Genomic_DNA"/>
</dbReference>
<sequence>MFRSLTRDAIAAFRGSPLFAKSIAGLSFWFLGTQGASAHVKWFCAYDAAGQPRSLENVLCQDFELLLALALLWFFSGCMVERTSLGELTARSLNRFTDDLRLHTEEMIRAVCGFFFISLWAVGGILLTPELKTTSPMVGPLQLAIATGLLSRRTMPFSAAGIAVLFALAVRDYGTFQLADYPIFLGLAAYLALTGLQKDLFGVPPLDVVRYATAVTLMWASVEKWAYPEWSFPLLIEHPGMTLGFDSEFYMRAAGMVEFTLAFALAWTPLVRRVAAAILLGMFISACFEFGKIDLIGHSAIIVVLVAILSDNQPSEADYRALWLAPAGLCAALTVTLCAYYVAHAVIFNTSIL</sequence>
<organism evidence="2 3">
    <name type="scientific">Bradyrhizobium canariense</name>
    <dbReference type="NCBI Taxonomy" id="255045"/>
    <lineage>
        <taxon>Bacteria</taxon>
        <taxon>Pseudomonadati</taxon>
        <taxon>Pseudomonadota</taxon>
        <taxon>Alphaproteobacteria</taxon>
        <taxon>Hyphomicrobiales</taxon>
        <taxon>Nitrobacteraceae</taxon>
        <taxon>Bradyrhizobium</taxon>
    </lineage>
</organism>
<feature type="transmembrane region" description="Helical" evidence="1">
    <location>
        <begin position="106"/>
        <end position="127"/>
    </location>
</feature>
<proteinExistence type="predicted"/>
<feature type="transmembrane region" description="Helical" evidence="1">
    <location>
        <begin position="178"/>
        <end position="196"/>
    </location>
</feature>